<dbReference type="GO" id="GO:0009636">
    <property type="term" value="P:response to toxic substance"/>
    <property type="evidence" value="ECO:0007669"/>
    <property type="project" value="TreeGrafter"/>
</dbReference>
<dbReference type="PANTHER" id="PTHR10363:SF2">
    <property type="entry name" value="BLEOMYCIN HYDROLASE"/>
    <property type="match status" value="1"/>
</dbReference>
<comment type="caution">
    <text evidence="6">The sequence shown here is derived from an EMBL/GenBank/DDBJ whole genome shotgun (WGS) entry which is preliminary data.</text>
</comment>
<dbReference type="Proteomes" id="UP000324585">
    <property type="component" value="Unassembled WGS sequence"/>
</dbReference>
<evidence type="ECO:0000313" key="7">
    <source>
        <dbReference type="Proteomes" id="UP000324585"/>
    </source>
</evidence>
<protein>
    <recommendedName>
        <fullName evidence="2">bleomycin hydrolase</fullName>
        <ecNumber evidence="2">3.4.22.40</ecNumber>
    </recommendedName>
</protein>
<accession>A0A5J4Z7B7</accession>
<dbReference type="EMBL" id="VRMN01000001">
    <property type="protein sequence ID" value="KAA8498723.1"/>
    <property type="molecule type" value="Genomic_DNA"/>
</dbReference>
<evidence type="ECO:0000256" key="5">
    <source>
        <dbReference type="ARBA" id="ARBA00022807"/>
    </source>
</evidence>
<dbReference type="EC" id="3.4.22.40" evidence="2"/>
<evidence type="ECO:0000256" key="3">
    <source>
        <dbReference type="ARBA" id="ARBA00022670"/>
    </source>
</evidence>
<dbReference type="OrthoDB" id="2666448at2759"/>
<evidence type="ECO:0000256" key="2">
    <source>
        <dbReference type="ARBA" id="ARBA00012465"/>
    </source>
</evidence>
<dbReference type="GO" id="GO:0006508">
    <property type="term" value="P:proteolysis"/>
    <property type="evidence" value="ECO:0007669"/>
    <property type="project" value="UniProtKB-KW"/>
</dbReference>
<dbReference type="SUPFAM" id="SSF54001">
    <property type="entry name" value="Cysteine proteinases"/>
    <property type="match status" value="1"/>
</dbReference>
<dbReference type="GO" id="GO:0043418">
    <property type="term" value="P:homocysteine catabolic process"/>
    <property type="evidence" value="ECO:0007669"/>
    <property type="project" value="TreeGrafter"/>
</dbReference>
<dbReference type="PROSITE" id="PS00139">
    <property type="entry name" value="THIOL_PROTEASE_CYS"/>
    <property type="match status" value="1"/>
</dbReference>
<keyword evidence="5" id="KW-0788">Thiol protease</keyword>
<dbReference type="InterPro" id="IPR004134">
    <property type="entry name" value="Peptidase_C1B"/>
</dbReference>
<organism evidence="6 7">
    <name type="scientific">Porphyridium purpureum</name>
    <name type="common">Red alga</name>
    <name type="synonym">Porphyridium cruentum</name>
    <dbReference type="NCBI Taxonomy" id="35688"/>
    <lineage>
        <taxon>Eukaryota</taxon>
        <taxon>Rhodophyta</taxon>
        <taxon>Bangiophyceae</taxon>
        <taxon>Porphyridiales</taxon>
        <taxon>Porphyridiaceae</taxon>
        <taxon>Porphyridium</taxon>
    </lineage>
</organism>
<dbReference type="GO" id="GO:0070005">
    <property type="term" value="F:cysteine-type aminopeptidase activity"/>
    <property type="evidence" value="ECO:0007669"/>
    <property type="project" value="InterPro"/>
</dbReference>
<keyword evidence="7" id="KW-1185">Reference proteome</keyword>
<gene>
    <name evidence="6" type="ORF">FVE85_6308</name>
</gene>
<name>A0A5J4Z7B7_PORPP</name>
<dbReference type="GO" id="GO:0004197">
    <property type="term" value="F:cysteine-type endopeptidase activity"/>
    <property type="evidence" value="ECO:0007669"/>
    <property type="project" value="UniProtKB-EC"/>
</dbReference>
<evidence type="ECO:0000256" key="4">
    <source>
        <dbReference type="ARBA" id="ARBA00022801"/>
    </source>
</evidence>
<proteinExistence type="predicted"/>
<dbReference type="InterPro" id="IPR000169">
    <property type="entry name" value="Pept_cys_AS"/>
</dbReference>
<dbReference type="InterPro" id="IPR038765">
    <property type="entry name" value="Papain-like_cys_pep_sf"/>
</dbReference>
<dbReference type="OMA" id="GEPHRYN"/>
<keyword evidence="4 6" id="KW-0378">Hydrolase</keyword>
<dbReference type="GO" id="GO:0005737">
    <property type="term" value="C:cytoplasm"/>
    <property type="evidence" value="ECO:0007669"/>
    <property type="project" value="TreeGrafter"/>
</dbReference>
<dbReference type="Pfam" id="PF03051">
    <property type="entry name" value="Peptidase_C1_2"/>
    <property type="match status" value="1"/>
</dbReference>
<dbReference type="PANTHER" id="PTHR10363">
    <property type="entry name" value="BLEOMYCIN HYDROLASE"/>
    <property type="match status" value="1"/>
</dbReference>
<dbReference type="Gene3D" id="3.90.70.10">
    <property type="entry name" value="Cysteine proteinases"/>
    <property type="match status" value="1"/>
</dbReference>
<sequence length="454" mass="50723">MPKLADRLSKVPERVALPMAASAWIDGAVPLDASKAQPLRDAAAACPAPSATMLEEIPVGAQLQSGRCWMFAGLTVLRRQMKWDTDSDQESGFELSQSFLVFYEKFEKMQAFLMDVIELAGQAENDDLMKYLFRVGPARDGSDWHVFRALVLKYGVVPKRVAPDTYHHSNSRQLCAVLNRVTVEMGVELQRIVNENGRDSRAVHDALDEKLEQIRALLASFLGMPLRTVRIGDIDMTPLEYFRTHVEPFYNLEQKVGLACNPALPKGSVMTVKHGKNSACLKKFDSCSPRTMLAWINVDMDTMQTAVKRSIQELREPVWFGCDVDSAGDFDRSTGLQDLDILSCVGLSKRLSRKERIELGLAVSSHNMVFSGYGDGFFRVENSWGPDCGDSGYVTMSEAWFREHVYGVVVDKSLVDPSHWFIQESAFGQDSHPGVSLSDPRLVELDPRDLFACI</sequence>
<reference evidence="7" key="1">
    <citation type="journal article" date="2019" name="Nat. Commun.">
        <title>Expansion of phycobilisome linker gene families in mesophilic red algae.</title>
        <authorList>
            <person name="Lee J."/>
            <person name="Kim D."/>
            <person name="Bhattacharya D."/>
            <person name="Yoon H.S."/>
        </authorList>
    </citation>
    <scope>NUCLEOTIDE SEQUENCE [LARGE SCALE GENOMIC DNA]</scope>
    <source>
        <strain evidence="7">CCMP 1328</strain>
    </source>
</reference>
<evidence type="ECO:0000313" key="6">
    <source>
        <dbReference type="EMBL" id="KAA8498723.1"/>
    </source>
</evidence>
<evidence type="ECO:0000256" key="1">
    <source>
        <dbReference type="ARBA" id="ARBA00000423"/>
    </source>
</evidence>
<comment type="catalytic activity">
    <reaction evidence="1">
        <text>Inactivates bleomycin B2 (a cytotoxic glycometallopeptide) by hydrolysis of a carboxyamide bond of beta-aminoalanine, but also shows general aminopeptidase activity. The specificity varies somewhat with source, but amino acid arylamides of Met, Leu and Ala are preferred.</text>
        <dbReference type="EC" id="3.4.22.40"/>
    </reaction>
</comment>
<dbReference type="AlphaFoldDB" id="A0A5J4Z7B7"/>
<keyword evidence="3" id="KW-0645">Protease</keyword>